<reference evidence="1" key="1">
    <citation type="submission" date="2023-05" db="EMBL/GenBank/DDBJ databases">
        <authorList>
            <consortium name="ELIXIR-Norway"/>
        </authorList>
    </citation>
    <scope>NUCLEOTIDE SEQUENCE</scope>
</reference>
<evidence type="ECO:0000313" key="2">
    <source>
        <dbReference type="Proteomes" id="UP001162501"/>
    </source>
</evidence>
<dbReference type="EMBL" id="OX596091">
    <property type="protein sequence ID" value="CAI9712087.1"/>
    <property type="molecule type" value="Genomic_DNA"/>
</dbReference>
<sequence>MWAYFSGAGFPGPRVSWSPEELVGHPERGLNSWAPELPGPFGGRPQALVRGWGSAAQSPDLLLRASGAFPGRGGGGLAQGAVTRPRSGDAAPERRRGPGAAARPRSGGPAPERRPGPRAVGGGFTEGAGLSHWPGRAQEDGAGHLQATECRVAPRHPQSCSCSLGPLAFQ</sequence>
<organism evidence="1 2">
    <name type="scientific">Rangifer tarandus platyrhynchus</name>
    <name type="common">Svalbard reindeer</name>
    <dbReference type="NCBI Taxonomy" id="3082113"/>
    <lineage>
        <taxon>Eukaryota</taxon>
        <taxon>Metazoa</taxon>
        <taxon>Chordata</taxon>
        <taxon>Craniata</taxon>
        <taxon>Vertebrata</taxon>
        <taxon>Euteleostomi</taxon>
        <taxon>Mammalia</taxon>
        <taxon>Eutheria</taxon>
        <taxon>Laurasiatheria</taxon>
        <taxon>Artiodactyla</taxon>
        <taxon>Ruminantia</taxon>
        <taxon>Pecora</taxon>
        <taxon>Cervidae</taxon>
        <taxon>Odocoileinae</taxon>
        <taxon>Rangifer</taxon>
    </lineage>
</organism>
<dbReference type="Proteomes" id="UP001162501">
    <property type="component" value="Chromosome 7"/>
</dbReference>
<evidence type="ECO:0000313" key="1">
    <source>
        <dbReference type="EMBL" id="CAI9712087.1"/>
    </source>
</evidence>
<name>A0ACB0FH66_RANTA</name>
<protein>
    <submittedName>
        <fullName evidence="1">Uncharacterized protein</fullName>
    </submittedName>
</protein>
<gene>
    <name evidence="1" type="ORF">MRATA1EN3_LOCUS23300</name>
</gene>
<accession>A0ACB0FH66</accession>
<proteinExistence type="predicted"/>